<protein>
    <submittedName>
        <fullName evidence="2">Uncharacterized protein</fullName>
    </submittedName>
</protein>
<evidence type="ECO:0000313" key="2">
    <source>
        <dbReference type="EMBL" id="WML86514.1"/>
    </source>
</evidence>
<accession>A0AA51R195</accession>
<dbReference type="Proteomes" id="UP001223336">
    <property type="component" value="Unassembled WGS sequence"/>
</dbReference>
<evidence type="ECO:0000313" key="3">
    <source>
        <dbReference type="Proteomes" id="UP001223336"/>
    </source>
</evidence>
<gene>
    <name evidence="1" type="ORF">RCC75_09705</name>
    <name evidence="2" type="ORF">RCG00_19800</name>
</gene>
<dbReference type="Pfam" id="PF18506">
    <property type="entry name" value="RelB-like"/>
    <property type="match status" value="1"/>
</dbReference>
<proteinExistence type="predicted"/>
<dbReference type="AlphaFoldDB" id="A0AA51R195"/>
<organism evidence="2">
    <name type="scientific">Thiothrix subterranea</name>
    <dbReference type="NCBI Taxonomy" id="2735563"/>
    <lineage>
        <taxon>Bacteria</taxon>
        <taxon>Pseudomonadati</taxon>
        <taxon>Pseudomonadota</taxon>
        <taxon>Gammaproteobacteria</taxon>
        <taxon>Thiotrichales</taxon>
        <taxon>Thiotrichaceae</taxon>
        <taxon>Thiothrix</taxon>
    </lineage>
</organism>
<name>A0AA51R195_9GAMM</name>
<dbReference type="EMBL" id="CP133217">
    <property type="protein sequence ID" value="WML86514.1"/>
    <property type="molecule type" value="Genomic_DNA"/>
</dbReference>
<dbReference type="Proteomes" id="UP001229862">
    <property type="component" value="Chromosome"/>
</dbReference>
<dbReference type="RefSeq" id="WP_308134772.1">
    <property type="nucleotide sequence ID" value="NZ_CP133197.1"/>
</dbReference>
<reference evidence="2 3" key="1">
    <citation type="submission" date="2023-08" db="EMBL/GenBank/DDBJ databases">
        <title>New molecular markers tilS and rpoB for phylogenetic and monitoring studies of the genus Thiothrix biodiversity.</title>
        <authorList>
            <person name="Ravin N.V."/>
            <person name="Smolyakov D."/>
            <person name="Markov N.D."/>
            <person name="Beletsky A.V."/>
            <person name="Mardanov A.V."/>
            <person name="Rudenko T.S."/>
            <person name="Grabovich M.Y."/>
        </authorList>
    </citation>
    <scope>NUCLEOTIDE SEQUENCE</scope>
    <source>
        <strain evidence="2">DNT52</strain>
        <strain evidence="1 3">H33</strain>
    </source>
</reference>
<dbReference type="EMBL" id="JAVFKN010000011">
    <property type="protein sequence ID" value="MDQ5768804.1"/>
    <property type="molecule type" value="Genomic_DNA"/>
</dbReference>
<sequence>MHMQLNEQFIVDERGSKQAVVIPFANYLKMLDILRRYDEPANTEGQRSVWQTNKGSAQAVKAWLASDTYKNYPIGNPAQVEQTVQEVRDAWGDE</sequence>
<dbReference type="InterPro" id="IPR049537">
    <property type="entry name" value="RelB-like"/>
</dbReference>
<evidence type="ECO:0000313" key="1">
    <source>
        <dbReference type="EMBL" id="MDQ5768804.1"/>
    </source>
</evidence>
<keyword evidence="3" id="KW-1185">Reference proteome</keyword>